<dbReference type="CDD" id="cd00051">
    <property type="entry name" value="EFh"/>
    <property type="match status" value="1"/>
</dbReference>
<keyword evidence="1" id="KW-0106">Calcium</keyword>
<dbReference type="Pfam" id="PF25021">
    <property type="entry name" value="TEN_NHL"/>
    <property type="match status" value="1"/>
</dbReference>
<keyword evidence="4" id="KW-1185">Reference proteome</keyword>
<comment type="caution">
    <text evidence="3">The sequence shown here is derived from an EMBL/GenBank/DDBJ whole genome shotgun (WGS) entry which is preliminary data.</text>
</comment>
<protein>
    <submittedName>
        <fullName evidence="3">NHL repeat containing protein</fullName>
    </submittedName>
</protein>
<dbReference type="InterPro" id="IPR018247">
    <property type="entry name" value="EF_Hand_1_Ca_BS"/>
</dbReference>
<dbReference type="InterPro" id="IPR002048">
    <property type="entry name" value="EF_hand_dom"/>
</dbReference>
<evidence type="ECO:0000256" key="1">
    <source>
        <dbReference type="ARBA" id="ARBA00022837"/>
    </source>
</evidence>
<dbReference type="PROSITE" id="PS50222">
    <property type="entry name" value="EF_HAND_2"/>
    <property type="match status" value="1"/>
</dbReference>
<feature type="domain" description="EF-hand" evidence="2">
    <location>
        <begin position="340"/>
        <end position="375"/>
    </location>
</feature>
<dbReference type="AlphaFoldDB" id="A0A0M0J6K0"/>
<evidence type="ECO:0000313" key="3">
    <source>
        <dbReference type="EMBL" id="KOO22236.1"/>
    </source>
</evidence>
<dbReference type="OrthoDB" id="273823at2759"/>
<dbReference type="EMBL" id="JWZX01003297">
    <property type="protein sequence ID" value="KOO22236.1"/>
    <property type="molecule type" value="Genomic_DNA"/>
</dbReference>
<sequence>PPRVPSIGFFQGAPTFVVTLAGSGSNSAGSVDGVGTAARFFRPQGLAVTSDGAQLFVADTGSYKIRRITVATAVVTTVAGSGVTGNSDGIGTAAAFSYPIGLALTADDGTLFIADRYNNKVFALSTSTNAVTTVAGTGALGNTDGAASTATLEGPIALAVSRDDTTVYIVEFTGHRVRVLHRSSVISIQSSVSTLAGSRLGVRGSVDGVGTEALFNNPAGAALSPDGRTLYVSDFHSYRIRKIMTSSGLVSTLSGSGTPGGADGAAAFASFNRPHGLTLSSDGAVLYVADYDSQKLRSVITATGETSSLAGDGSFGISDGPAASARFNKLTDCALSTDNSVLFVVVQAFDCFDADHSGLISCAELHDALRHYGIDLSGPGAAAVLARYDDTPDGQMDLSKFAELVRDLAFRSTTRAATRAAARGATPCRLAAKSQEGFSALGVEELADLSEVTADDLGAMGLPELQSRRFSANRQRSPSEVADALNTAIEAKPSCGRDYFEQFGFDIGGRGSAK</sequence>
<evidence type="ECO:0000259" key="2">
    <source>
        <dbReference type="PROSITE" id="PS50222"/>
    </source>
</evidence>
<reference evidence="4" key="1">
    <citation type="journal article" date="2015" name="PLoS Genet.">
        <title>Genome Sequence and Transcriptome Analyses of Chrysochromulina tobin: Metabolic Tools for Enhanced Algal Fitness in the Prominent Order Prymnesiales (Haptophyceae).</title>
        <authorList>
            <person name="Hovde B.T."/>
            <person name="Deodato C.R."/>
            <person name="Hunsperger H.M."/>
            <person name="Ryken S.A."/>
            <person name="Yost W."/>
            <person name="Jha R.K."/>
            <person name="Patterson J."/>
            <person name="Monnat R.J. Jr."/>
            <person name="Barlow S.B."/>
            <person name="Starkenburg S.R."/>
            <person name="Cattolico R.A."/>
        </authorList>
    </citation>
    <scope>NUCLEOTIDE SEQUENCE</scope>
    <source>
        <strain evidence="4">CCMP291</strain>
    </source>
</reference>
<dbReference type="GO" id="GO:0005509">
    <property type="term" value="F:calcium ion binding"/>
    <property type="evidence" value="ECO:0007669"/>
    <property type="project" value="InterPro"/>
</dbReference>
<dbReference type="SUPFAM" id="SSF101898">
    <property type="entry name" value="NHL repeat"/>
    <property type="match status" value="1"/>
</dbReference>
<dbReference type="Proteomes" id="UP000037460">
    <property type="component" value="Unassembled WGS sequence"/>
</dbReference>
<dbReference type="PANTHER" id="PTHR46388:SF2">
    <property type="entry name" value="NHL REPEAT-CONTAINING PROTEIN 2"/>
    <property type="match status" value="1"/>
</dbReference>
<dbReference type="InterPro" id="IPR056822">
    <property type="entry name" value="TEN_NHL"/>
</dbReference>
<organism evidence="3 4">
    <name type="scientific">Chrysochromulina tobinii</name>
    <dbReference type="NCBI Taxonomy" id="1460289"/>
    <lineage>
        <taxon>Eukaryota</taxon>
        <taxon>Haptista</taxon>
        <taxon>Haptophyta</taxon>
        <taxon>Prymnesiophyceae</taxon>
        <taxon>Prymnesiales</taxon>
        <taxon>Chrysochromulinaceae</taxon>
        <taxon>Chrysochromulina</taxon>
    </lineage>
</organism>
<feature type="non-terminal residue" evidence="3">
    <location>
        <position position="1"/>
    </location>
</feature>
<dbReference type="Gene3D" id="1.10.238.10">
    <property type="entry name" value="EF-hand"/>
    <property type="match status" value="1"/>
</dbReference>
<gene>
    <name evidence="3" type="ORF">Ctob_006378</name>
</gene>
<dbReference type="Gene3D" id="2.120.10.30">
    <property type="entry name" value="TolB, C-terminal domain"/>
    <property type="match status" value="3"/>
</dbReference>
<dbReference type="Pfam" id="PF13499">
    <property type="entry name" value="EF-hand_7"/>
    <property type="match status" value="1"/>
</dbReference>
<dbReference type="PANTHER" id="PTHR46388">
    <property type="entry name" value="NHL REPEAT-CONTAINING PROTEIN 2"/>
    <property type="match status" value="1"/>
</dbReference>
<proteinExistence type="predicted"/>
<accession>A0A0M0J6K0</accession>
<dbReference type="PROSITE" id="PS00018">
    <property type="entry name" value="EF_HAND_1"/>
    <property type="match status" value="1"/>
</dbReference>
<dbReference type="InterPro" id="IPR011992">
    <property type="entry name" value="EF-hand-dom_pair"/>
</dbReference>
<dbReference type="SUPFAM" id="SSF47473">
    <property type="entry name" value="EF-hand"/>
    <property type="match status" value="1"/>
</dbReference>
<name>A0A0M0J6K0_9EUKA</name>
<dbReference type="InterPro" id="IPR011042">
    <property type="entry name" value="6-blade_b-propeller_TolB-like"/>
</dbReference>
<evidence type="ECO:0000313" key="4">
    <source>
        <dbReference type="Proteomes" id="UP000037460"/>
    </source>
</evidence>